<dbReference type="OrthoDB" id="6425443at2759"/>
<keyword evidence="2" id="KW-1185">Reference proteome</keyword>
<name>A0A4Y2PW30_ARAVE</name>
<dbReference type="AlphaFoldDB" id="A0A4Y2PW30"/>
<dbReference type="InterPro" id="IPR008042">
    <property type="entry name" value="Retrotrans_Pao"/>
</dbReference>
<comment type="caution">
    <text evidence="1">The sequence shown here is derived from an EMBL/GenBank/DDBJ whole genome shotgun (WGS) entry which is preliminary data.</text>
</comment>
<evidence type="ECO:0008006" key="3">
    <source>
        <dbReference type="Google" id="ProtNLM"/>
    </source>
</evidence>
<reference evidence="1 2" key="1">
    <citation type="journal article" date="2019" name="Sci. Rep.">
        <title>Orb-weaving spider Araneus ventricosus genome elucidates the spidroin gene catalogue.</title>
        <authorList>
            <person name="Kono N."/>
            <person name="Nakamura H."/>
            <person name="Ohtoshi R."/>
            <person name="Moran D.A.P."/>
            <person name="Shinohara A."/>
            <person name="Yoshida Y."/>
            <person name="Fujiwara M."/>
            <person name="Mori M."/>
            <person name="Tomita M."/>
            <person name="Arakawa K."/>
        </authorList>
    </citation>
    <scope>NUCLEOTIDE SEQUENCE [LARGE SCALE GENOMIC DNA]</scope>
</reference>
<protein>
    <recommendedName>
        <fullName evidence="3">Integrase zinc-binding domain-containing protein</fullName>
    </recommendedName>
</protein>
<dbReference type="Pfam" id="PF05380">
    <property type="entry name" value="Peptidase_A17"/>
    <property type="match status" value="1"/>
</dbReference>
<dbReference type="EMBL" id="BGPR01012149">
    <property type="protein sequence ID" value="GBN54780.1"/>
    <property type="molecule type" value="Genomic_DNA"/>
</dbReference>
<organism evidence="1 2">
    <name type="scientific">Araneus ventricosus</name>
    <name type="common">Orbweaver spider</name>
    <name type="synonym">Epeira ventricosa</name>
    <dbReference type="NCBI Taxonomy" id="182803"/>
    <lineage>
        <taxon>Eukaryota</taxon>
        <taxon>Metazoa</taxon>
        <taxon>Ecdysozoa</taxon>
        <taxon>Arthropoda</taxon>
        <taxon>Chelicerata</taxon>
        <taxon>Arachnida</taxon>
        <taxon>Araneae</taxon>
        <taxon>Araneomorphae</taxon>
        <taxon>Entelegynae</taxon>
        <taxon>Araneoidea</taxon>
        <taxon>Araneidae</taxon>
        <taxon>Araneus</taxon>
    </lineage>
</organism>
<evidence type="ECO:0000313" key="1">
    <source>
        <dbReference type="EMBL" id="GBN54780.1"/>
    </source>
</evidence>
<accession>A0A4Y2PW30</accession>
<dbReference type="Proteomes" id="UP000499080">
    <property type="component" value="Unassembled WGS sequence"/>
</dbReference>
<gene>
    <name evidence="1" type="ORF">AVEN_227398_1</name>
</gene>
<sequence>MIPNLKCTKRHILKTVAKIFDPVGFISPFVIRVKCLLQQLWELGLDFDDAVSQRVRQNWLEWCAGVETLKSFSLKRTLFSNYDMHEMEIHVFADSSAKAYGAVAYIRHKRTFDVQFVLSKTRVAPVKKSTLPRLELLGALIASRIASYLKSLLRISACDIYCWTDSSIALNWIKGSAIRWKQFLANRVREIQTLTDPGKWKFCEGRENPADLLSRGCSAQKLLNSEIWWSGARWLSQPKYMWPATVERKISEEITELKGVKTVVQNITVQKPEHPFHCLLNIFSSWSKVVCVAAWCLRFIKNLQKTNDKTKTFLPTSEFEEAQNVILKYVRKETFHEEMQRLKVNKPIKTHSKLLALCPYLDKNEILRVGGRLRHAKLHENTKYPVILPKDHVVTDLIIRHYHLKYLHAGNQLVHSAIRQRYWILCARVAIKRITWKCVRCVRLRSALSQQLMGDLPPSRVNPSRAFSKVGVDLSGPFQVLQSWKVASQQCRSYGWEEGFTRSVKESYEDNVIGYVQVKIDGHLCTVKGRITPEHRVRKKAYSVVLLCNESEDAILSVKCAASQGGCKHAVAFLAWVHRRSEEPPVTSIKCYWKKSKLSSVGRTIKFIKASELGEKPSTELPPGNVTFLKEFVAECKT</sequence>
<dbReference type="PANTHER" id="PTHR47331">
    <property type="entry name" value="PHD-TYPE DOMAIN-CONTAINING PROTEIN"/>
    <property type="match status" value="1"/>
</dbReference>
<evidence type="ECO:0000313" key="2">
    <source>
        <dbReference type="Proteomes" id="UP000499080"/>
    </source>
</evidence>
<proteinExistence type="predicted"/>